<evidence type="ECO:0000313" key="7">
    <source>
        <dbReference type="Proteomes" id="UP001236585"/>
    </source>
</evidence>
<accession>A0ABY8W0W0</accession>
<name>A0ABY8W0W0_9MYCO</name>
<dbReference type="Proteomes" id="UP001236585">
    <property type="component" value="Chromosome"/>
</dbReference>
<protein>
    <submittedName>
        <fullName evidence="6">Helix-turn-helix domain-containing protein</fullName>
    </submittedName>
</protein>
<dbReference type="PROSITE" id="PS50977">
    <property type="entry name" value="HTH_TETR_2"/>
    <property type="match status" value="1"/>
</dbReference>
<dbReference type="Gene3D" id="1.10.357.10">
    <property type="entry name" value="Tetracycline Repressor, domain 2"/>
    <property type="match status" value="1"/>
</dbReference>
<proteinExistence type="predicted"/>
<gene>
    <name evidence="6" type="ORF">PT015_00715</name>
</gene>
<evidence type="ECO:0000256" key="3">
    <source>
        <dbReference type="ARBA" id="ARBA00023163"/>
    </source>
</evidence>
<feature type="DNA-binding region" description="H-T-H motif" evidence="4">
    <location>
        <begin position="38"/>
        <end position="57"/>
    </location>
</feature>
<evidence type="ECO:0000259" key="5">
    <source>
        <dbReference type="PROSITE" id="PS50977"/>
    </source>
</evidence>
<dbReference type="SUPFAM" id="SSF46689">
    <property type="entry name" value="Homeodomain-like"/>
    <property type="match status" value="1"/>
</dbReference>
<dbReference type="RefSeq" id="WP_285188105.1">
    <property type="nucleotide sequence ID" value="NZ_CP126981.1"/>
</dbReference>
<dbReference type="InterPro" id="IPR001647">
    <property type="entry name" value="HTH_TetR"/>
</dbReference>
<keyword evidence="3" id="KW-0804">Transcription</keyword>
<dbReference type="EMBL" id="CP126981">
    <property type="protein sequence ID" value="WIM88087.1"/>
    <property type="molecule type" value="Genomic_DNA"/>
</dbReference>
<evidence type="ECO:0000256" key="4">
    <source>
        <dbReference type="PROSITE-ProRule" id="PRU00335"/>
    </source>
</evidence>
<dbReference type="PRINTS" id="PR00455">
    <property type="entry name" value="HTHTETR"/>
</dbReference>
<feature type="domain" description="HTH tetR-type" evidence="5">
    <location>
        <begin position="15"/>
        <end position="75"/>
    </location>
</feature>
<evidence type="ECO:0000256" key="1">
    <source>
        <dbReference type="ARBA" id="ARBA00023015"/>
    </source>
</evidence>
<dbReference type="Pfam" id="PF00440">
    <property type="entry name" value="TetR_N"/>
    <property type="match status" value="1"/>
</dbReference>
<dbReference type="InterPro" id="IPR050109">
    <property type="entry name" value="HTH-type_TetR-like_transc_reg"/>
</dbReference>
<dbReference type="InterPro" id="IPR009057">
    <property type="entry name" value="Homeodomain-like_sf"/>
</dbReference>
<evidence type="ECO:0000256" key="2">
    <source>
        <dbReference type="ARBA" id="ARBA00023125"/>
    </source>
</evidence>
<reference evidence="6 7" key="1">
    <citation type="journal article" date="2023" name="Microbiol. Resour. Announc.">
        <title>Complete Genome Sequence of Mycobacterium wuenschmanii, a novel Nontuberculous Mycobacterium Isolated from a captive population of Amazon Milk Frogs.</title>
        <authorList>
            <person name="Hicks J."/>
            <person name="Zeineldin M."/>
            <person name="Ward H."/>
            <person name="Wuenschmann A."/>
            <person name="Camp P."/>
            <person name="Farrell D."/>
            <person name="Lehman K."/>
            <person name="Thacker T."/>
            <person name="Cuthbert E."/>
        </authorList>
    </citation>
    <scope>NUCLEOTIDE SEQUENCE [LARGE SCALE GENOMIC DNA]</scope>
    <source>
        <strain evidence="6 7">Wuenschmanii</strain>
    </source>
</reference>
<keyword evidence="7" id="KW-1185">Reference proteome</keyword>
<organism evidence="6 7">
    <name type="scientific">Candidatus Mycobacterium wuenschmannii</name>
    <dbReference type="NCBI Taxonomy" id="3027808"/>
    <lineage>
        <taxon>Bacteria</taxon>
        <taxon>Bacillati</taxon>
        <taxon>Actinomycetota</taxon>
        <taxon>Actinomycetes</taxon>
        <taxon>Mycobacteriales</taxon>
        <taxon>Mycobacteriaceae</taxon>
        <taxon>Mycobacterium</taxon>
    </lineage>
</organism>
<dbReference type="PANTHER" id="PTHR30055:SF234">
    <property type="entry name" value="HTH-TYPE TRANSCRIPTIONAL REGULATOR BETI"/>
    <property type="match status" value="1"/>
</dbReference>
<sequence length="188" mass="19837">MPAGSASRRPDRRPAQTIRKLLDAGLEELRTSTYSGVTMRAVAARAGVSPASAYRYFPSKDALVAGLYLELLQDAPRHVDVNDSAFTRVSSTMRDMALVGADEPELTAACAAALLADDPAVSPVRLEIANEVSARIRSALGPGWTESAKSTLEMAFAGAMMAARVLTVDQIFDRLDDAVALVLGCGAP</sequence>
<evidence type="ECO:0000313" key="6">
    <source>
        <dbReference type="EMBL" id="WIM88087.1"/>
    </source>
</evidence>
<dbReference type="PANTHER" id="PTHR30055">
    <property type="entry name" value="HTH-TYPE TRANSCRIPTIONAL REGULATOR RUTR"/>
    <property type="match status" value="1"/>
</dbReference>
<keyword evidence="2 4" id="KW-0238">DNA-binding</keyword>
<keyword evidence="1" id="KW-0805">Transcription regulation</keyword>